<dbReference type="InterPro" id="IPR041667">
    <property type="entry name" value="Cupin_8"/>
</dbReference>
<evidence type="ECO:0000256" key="1">
    <source>
        <dbReference type="ARBA" id="ARBA00006801"/>
    </source>
</evidence>
<evidence type="ECO:0000313" key="4">
    <source>
        <dbReference type="Proteomes" id="UP000585474"/>
    </source>
</evidence>
<proteinExistence type="inferred from homology"/>
<dbReference type="Pfam" id="PF13621">
    <property type="entry name" value="Cupin_8"/>
    <property type="match status" value="1"/>
</dbReference>
<dbReference type="Gene3D" id="2.60.120.650">
    <property type="entry name" value="Cupin"/>
    <property type="match status" value="1"/>
</dbReference>
<dbReference type="AlphaFoldDB" id="A0A7J0FYW7"/>
<dbReference type="InterPro" id="IPR050910">
    <property type="entry name" value="JMJD6_ArgDemeth/LysHydrox"/>
</dbReference>
<dbReference type="GO" id="GO:0045905">
    <property type="term" value="P:positive regulation of translational termination"/>
    <property type="evidence" value="ECO:0007669"/>
    <property type="project" value="TreeGrafter"/>
</dbReference>
<dbReference type="PROSITE" id="PS51184">
    <property type="entry name" value="JMJC"/>
    <property type="match status" value="1"/>
</dbReference>
<feature type="domain" description="JmjC" evidence="2">
    <location>
        <begin position="126"/>
        <end position="433"/>
    </location>
</feature>
<evidence type="ECO:0000313" key="3">
    <source>
        <dbReference type="EMBL" id="GFZ03895.1"/>
    </source>
</evidence>
<keyword evidence="4" id="KW-1185">Reference proteome</keyword>
<dbReference type="GO" id="GO:0005737">
    <property type="term" value="C:cytoplasm"/>
    <property type="evidence" value="ECO:0007669"/>
    <property type="project" value="TreeGrafter"/>
</dbReference>
<accession>A0A7J0FYW7</accession>
<dbReference type="GO" id="GO:0005634">
    <property type="term" value="C:nucleus"/>
    <property type="evidence" value="ECO:0007669"/>
    <property type="project" value="TreeGrafter"/>
</dbReference>
<comment type="similarity">
    <text evidence="1">Belongs to the JARID1 histone demethylase family.</text>
</comment>
<dbReference type="PANTHER" id="PTHR12480">
    <property type="entry name" value="ARGININE DEMETHYLASE AND LYSYL-HYDROXYLASE JMJD"/>
    <property type="match status" value="1"/>
</dbReference>
<sequence>MGVKMEGQVEKVNGKDFSYSEFVERYVAKNQPVVLTGLMDGWRACKDWVLHDGRPNLRFFSTQFGNSTVQVADCATREFTDQKRVEMSVSEFIDCWLEFSSKECNDGPTGEFEGQSPLYLKDWHFVKEYPEYLAYTTPLFFRDDWLNLYLDKYQMHEDHDTCQEKNEICCSDYRFVYMGAKGTWTPLHADVFRSYSWSANVCGKKQWYFLSPTQRNLVFDRNLKSSVYDIFEDVSETKFPGFDKWDLLLRDYNEAKEYIEDIKDICDDFEGLCQRNLAANTGMNFEDFFIFIVRFSFANLVLLYLLERDYKNSDWSSSQRARRIAFNLESARHTVLKMNSIGLTGNGISVDFKENLEDPAFLELCTVLERTYQMLHEPCKLNDITETLVNDLVDFDLIESSASHAGTPDDLVRLIDYAFAKLSCISCGDISVG</sequence>
<dbReference type="SUPFAM" id="SSF51197">
    <property type="entry name" value="Clavaminate synthase-like"/>
    <property type="match status" value="1"/>
</dbReference>
<dbReference type="Proteomes" id="UP000585474">
    <property type="component" value="Unassembled WGS sequence"/>
</dbReference>
<dbReference type="GO" id="GO:0016706">
    <property type="term" value="F:2-oxoglutarate-dependent dioxygenase activity"/>
    <property type="evidence" value="ECO:0007669"/>
    <property type="project" value="TreeGrafter"/>
</dbReference>
<dbReference type="OrthoDB" id="424465at2759"/>
<organism evidence="3 4">
    <name type="scientific">Actinidia rufa</name>
    <dbReference type="NCBI Taxonomy" id="165716"/>
    <lineage>
        <taxon>Eukaryota</taxon>
        <taxon>Viridiplantae</taxon>
        <taxon>Streptophyta</taxon>
        <taxon>Embryophyta</taxon>
        <taxon>Tracheophyta</taxon>
        <taxon>Spermatophyta</taxon>
        <taxon>Magnoliopsida</taxon>
        <taxon>eudicotyledons</taxon>
        <taxon>Gunneridae</taxon>
        <taxon>Pentapetalae</taxon>
        <taxon>asterids</taxon>
        <taxon>Ericales</taxon>
        <taxon>Actinidiaceae</taxon>
        <taxon>Actinidia</taxon>
    </lineage>
</organism>
<dbReference type="InterPro" id="IPR003347">
    <property type="entry name" value="JmjC_dom"/>
</dbReference>
<protein>
    <submittedName>
        <fullName evidence="3">2-oxoglutarate (2OG) and Fe(II)-dependent oxygenase superfamily protein</fullName>
    </submittedName>
</protein>
<evidence type="ECO:0000259" key="2">
    <source>
        <dbReference type="PROSITE" id="PS51184"/>
    </source>
</evidence>
<gene>
    <name evidence="3" type="ORF">Acr_16g0005190</name>
</gene>
<dbReference type="GO" id="GO:0043565">
    <property type="term" value="F:sequence-specific DNA binding"/>
    <property type="evidence" value="ECO:0007669"/>
    <property type="project" value="TreeGrafter"/>
</dbReference>
<dbReference type="EMBL" id="BJWL01000016">
    <property type="protein sequence ID" value="GFZ03895.1"/>
    <property type="molecule type" value="Genomic_DNA"/>
</dbReference>
<reference evidence="3 4" key="1">
    <citation type="submission" date="2019-07" db="EMBL/GenBank/DDBJ databases">
        <title>De Novo Assembly of kiwifruit Actinidia rufa.</title>
        <authorList>
            <person name="Sugita-Konishi S."/>
            <person name="Sato K."/>
            <person name="Mori E."/>
            <person name="Abe Y."/>
            <person name="Kisaki G."/>
            <person name="Hamano K."/>
            <person name="Suezawa K."/>
            <person name="Otani M."/>
            <person name="Fukuda T."/>
            <person name="Manabe T."/>
            <person name="Gomi K."/>
            <person name="Tabuchi M."/>
            <person name="Akimitsu K."/>
            <person name="Kataoka I."/>
        </authorList>
    </citation>
    <scope>NUCLEOTIDE SEQUENCE [LARGE SCALE GENOMIC DNA]</scope>
    <source>
        <strain evidence="4">cv. Fuchu</strain>
    </source>
</reference>
<name>A0A7J0FYW7_9ERIC</name>
<comment type="caution">
    <text evidence="3">The sequence shown here is derived from an EMBL/GenBank/DDBJ whole genome shotgun (WGS) entry which is preliminary data.</text>
</comment>
<dbReference type="PANTHER" id="PTHR12480:SF6">
    <property type="entry name" value="2-OXOGLUTARATE AND IRON-DEPENDENT OXYGENASE JMJD4"/>
    <property type="match status" value="1"/>
</dbReference>